<reference evidence="2" key="1">
    <citation type="submission" date="2021-01" db="EMBL/GenBank/DDBJ databases">
        <title>Caligus Genome Assembly.</title>
        <authorList>
            <person name="Gallardo-Escarate C."/>
        </authorList>
    </citation>
    <scope>NUCLEOTIDE SEQUENCE [LARGE SCALE GENOMIC DNA]</scope>
</reference>
<proteinExistence type="predicted"/>
<dbReference type="Proteomes" id="UP000595437">
    <property type="component" value="Chromosome 12"/>
</dbReference>
<evidence type="ECO:0000313" key="1">
    <source>
        <dbReference type="EMBL" id="QQP37584.1"/>
    </source>
</evidence>
<organism evidence="1 2">
    <name type="scientific">Caligus rogercresseyi</name>
    <name type="common">Sea louse</name>
    <dbReference type="NCBI Taxonomy" id="217165"/>
    <lineage>
        <taxon>Eukaryota</taxon>
        <taxon>Metazoa</taxon>
        <taxon>Ecdysozoa</taxon>
        <taxon>Arthropoda</taxon>
        <taxon>Crustacea</taxon>
        <taxon>Multicrustacea</taxon>
        <taxon>Hexanauplia</taxon>
        <taxon>Copepoda</taxon>
        <taxon>Siphonostomatoida</taxon>
        <taxon>Caligidae</taxon>
        <taxon>Caligus</taxon>
    </lineage>
</organism>
<dbReference type="OrthoDB" id="10451728at2759"/>
<accession>A0A7T8JX10</accession>
<protein>
    <submittedName>
        <fullName evidence="1">Uncharacterized protein</fullName>
    </submittedName>
</protein>
<evidence type="ECO:0000313" key="2">
    <source>
        <dbReference type="Proteomes" id="UP000595437"/>
    </source>
</evidence>
<gene>
    <name evidence="1" type="ORF">FKW44_017890</name>
</gene>
<feature type="non-terminal residue" evidence="1">
    <location>
        <position position="1"/>
    </location>
</feature>
<dbReference type="AlphaFoldDB" id="A0A7T8JX10"/>
<dbReference type="EMBL" id="CP045901">
    <property type="protein sequence ID" value="QQP37584.1"/>
    <property type="molecule type" value="Genomic_DNA"/>
</dbReference>
<keyword evidence="2" id="KW-1185">Reference proteome</keyword>
<name>A0A7T8JX10_CALRO</name>
<sequence>IQSYTTQDEIWTGDYVNHGDNLATAILGFSHLQQIGDPIIFLVIEFLCS</sequence>